<feature type="region of interest" description="Disordered" evidence="1">
    <location>
        <begin position="240"/>
        <end position="277"/>
    </location>
</feature>
<accession>U4LV04</accession>
<feature type="compositionally biased region" description="Basic and acidic residues" evidence="1">
    <location>
        <begin position="75"/>
        <end position="88"/>
    </location>
</feature>
<feature type="transmembrane region" description="Helical" evidence="2">
    <location>
        <begin position="290"/>
        <end position="312"/>
    </location>
</feature>
<name>U4LV04_PYROM</name>
<reference evidence="3 4" key="1">
    <citation type="journal article" date="2013" name="PLoS Genet.">
        <title>The genome and development-dependent transcriptomes of Pyronema confluens: a window into fungal evolution.</title>
        <authorList>
            <person name="Traeger S."/>
            <person name="Altegoer F."/>
            <person name="Freitag M."/>
            <person name="Gabaldon T."/>
            <person name="Kempken F."/>
            <person name="Kumar A."/>
            <person name="Marcet-Houben M."/>
            <person name="Poggeler S."/>
            <person name="Stajich J.E."/>
            <person name="Nowrousian M."/>
        </authorList>
    </citation>
    <scope>NUCLEOTIDE SEQUENCE [LARGE SCALE GENOMIC DNA]</scope>
    <source>
        <strain evidence="4">CBS 100304</strain>
        <tissue evidence="3">Vegetative mycelium</tissue>
    </source>
</reference>
<feature type="compositionally biased region" description="Basic and acidic residues" evidence="1">
    <location>
        <begin position="126"/>
        <end position="148"/>
    </location>
</feature>
<dbReference type="Proteomes" id="UP000018144">
    <property type="component" value="Unassembled WGS sequence"/>
</dbReference>
<keyword evidence="2" id="KW-1133">Transmembrane helix</keyword>
<evidence type="ECO:0000256" key="2">
    <source>
        <dbReference type="SAM" id="Phobius"/>
    </source>
</evidence>
<dbReference type="AlphaFoldDB" id="U4LV04"/>
<feature type="compositionally biased region" description="Polar residues" evidence="1">
    <location>
        <begin position="55"/>
        <end position="65"/>
    </location>
</feature>
<gene>
    <name evidence="3" type="ORF">PCON_12371</name>
</gene>
<feature type="region of interest" description="Disordered" evidence="1">
    <location>
        <begin position="119"/>
        <end position="148"/>
    </location>
</feature>
<evidence type="ECO:0000313" key="3">
    <source>
        <dbReference type="EMBL" id="CCX32101.1"/>
    </source>
</evidence>
<keyword evidence="2" id="KW-0812">Transmembrane</keyword>
<dbReference type="OrthoDB" id="5402785at2759"/>
<keyword evidence="4" id="KW-1185">Reference proteome</keyword>
<organism evidence="3 4">
    <name type="scientific">Pyronema omphalodes (strain CBS 100304)</name>
    <name type="common">Pyronema confluens</name>
    <dbReference type="NCBI Taxonomy" id="1076935"/>
    <lineage>
        <taxon>Eukaryota</taxon>
        <taxon>Fungi</taxon>
        <taxon>Dikarya</taxon>
        <taxon>Ascomycota</taxon>
        <taxon>Pezizomycotina</taxon>
        <taxon>Pezizomycetes</taxon>
        <taxon>Pezizales</taxon>
        <taxon>Pyronemataceae</taxon>
        <taxon>Pyronema</taxon>
    </lineage>
</organism>
<proteinExistence type="predicted"/>
<sequence>MSAPLGLGVGVGVTDANAAQAIHTSRFAATGNTIHTQDPEKSEKFGEIYHEVYPNQNQHQRQQSEGLPEETFPTRCRDPRDRDSRDTTRNTGIEPATYEIPISPTTRCFDPEKYAIATQTQQTITHSHDVGHRERDRDRDRESRSSIAGRRESAWTRYSSGYDTETDGERRHKSSYVWRVLGYLVLLNPPLCILNTVYALLSVLLVTPILSLCTSIPFSTRLLDLLTPPLLFHLKLLSPHSSQQQSPRPTNPFASTTSSSASATTTSTTPSSQPQQTPEFSPLRLLVVHLLAPILAVITAGTAAVVAFVWLYTEVLLGDRNEETGVEYRMFLWTKGWWEGFVLVSVRRKRWEGVEDV</sequence>
<dbReference type="EMBL" id="HF935724">
    <property type="protein sequence ID" value="CCX32101.1"/>
    <property type="molecule type" value="Genomic_DNA"/>
</dbReference>
<protein>
    <submittedName>
        <fullName evidence="3">Uncharacterized protein</fullName>
    </submittedName>
</protein>
<keyword evidence="2" id="KW-0472">Membrane</keyword>
<feature type="compositionally biased region" description="Low complexity" evidence="1">
    <location>
        <begin position="254"/>
        <end position="277"/>
    </location>
</feature>
<feature type="region of interest" description="Disordered" evidence="1">
    <location>
        <begin position="55"/>
        <end position="104"/>
    </location>
</feature>
<evidence type="ECO:0000256" key="1">
    <source>
        <dbReference type="SAM" id="MobiDB-lite"/>
    </source>
</evidence>
<evidence type="ECO:0000313" key="4">
    <source>
        <dbReference type="Proteomes" id="UP000018144"/>
    </source>
</evidence>